<dbReference type="Proteomes" id="UP000030361">
    <property type="component" value="Chromosome"/>
</dbReference>
<keyword evidence="2" id="KW-1185">Reference proteome</keyword>
<keyword evidence="1" id="KW-0489">Methyltransferase</keyword>
<dbReference type="Gene3D" id="1.10.287.1890">
    <property type="match status" value="1"/>
</dbReference>
<dbReference type="PANTHER" id="PTHR38451">
    <property type="entry name" value="TRNA (ADENINE(22)-N(1))-METHYLTRANSFERASE"/>
    <property type="match status" value="1"/>
</dbReference>
<dbReference type="EMBL" id="CP018906">
    <property type="protein sequence ID" value="AQW22112.1"/>
    <property type="molecule type" value="Genomic_DNA"/>
</dbReference>
<dbReference type="AlphaFoldDB" id="A0A1S6QKF9"/>
<evidence type="ECO:0000313" key="2">
    <source>
        <dbReference type="Proteomes" id="UP000030361"/>
    </source>
</evidence>
<dbReference type="Pfam" id="PF04816">
    <property type="entry name" value="TrmK"/>
    <property type="match status" value="1"/>
</dbReference>
<dbReference type="SUPFAM" id="SSF53335">
    <property type="entry name" value="S-adenosyl-L-methionine-dependent methyltransferases"/>
    <property type="match status" value="1"/>
</dbReference>
<dbReference type="GO" id="GO:0032259">
    <property type="term" value="P:methylation"/>
    <property type="evidence" value="ECO:0007669"/>
    <property type="project" value="UniProtKB-KW"/>
</dbReference>
<dbReference type="PANTHER" id="PTHR38451:SF1">
    <property type="entry name" value="TRNA (ADENINE(22)-N(1))-METHYLTRANSFERASE"/>
    <property type="match status" value="1"/>
</dbReference>
<keyword evidence="1" id="KW-0808">Transferase</keyword>
<protein>
    <submittedName>
        <fullName evidence="1">SAM-dependent methyltransferase</fullName>
    </submittedName>
</protein>
<dbReference type="PIRSF" id="PIRSF018637">
    <property type="entry name" value="TrmK"/>
    <property type="match status" value="1"/>
</dbReference>
<dbReference type="Gene3D" id="3.40.50.150">
    <property type="entry name" value="Vaccinia Virus protein VP39"/>
    <property type="match status" value="1"/>
</dbReference>
<evidence type="ECO:0000313" key="1">
    <source>
        <dbReference type="EMBL" id="AQW22112.1"/>
    </source>
</evidence>
<accession>A0A1S6QKF9</accession>
<gene>
    <name evidence="1" type="ORF">PL11_009355</name>
</gene>
<reference evidence="1 2" key="1">
    <citation type="journal article" date="2015" name="Genome Announc.">
        <title>Genome Sequence of Lactobacillus curieae CCTCC M 2011381T, a Novel Producer of Gamma-aminobutyric Acid.</title>
        <authorList>
            <person name="Wang Y."/>
            <person name="Wang Y."/>
            <person name="Lang C."/>
            <person name="Wei D."/>
            <person name="Xu P."/>
            <person name="Xie J."/>
        </authorList>
    </citation>
    <scope>NUCLEOTIDE SEQUENCE [LARGE SCALE GENOMIC DNA]</scope>
    <source>
        <strain evidence="1 2">CCTCC M 2011381</strain>
    </source>
</reference>
<dbReference type="eggNOG" id="COG2384">
    <property type="taxonomic scope" value="Bacteria"/>
</dbReference>
<dbReference type="RefSeq" id="WP_035167075.1">
    <property type="nucleotide sequence ID" value="NZ_CP018906.1"/>
</dbReference>
<name>A0A1S6QKF9_9LACO</name>
<dbReference type="KEGG" id="lcu:PL11_009355"/>
<dbReference type="OrthoDB" id="5881184at2"/>
<organism evidence="1 2">
    <name type="scientific">Lentilactobacillus curieae</name>
    <dbReference type="NCBI Taxonomy" id="1138822"/>
    <lineage>
        <taxon>Bacteria</taxon>
        <taxon>Bacillati</taxon>
        <taxon>Bacillota</taxon>
        <taxon>Bacilli</taxon>
        <taxon>Lactobacillales</taxon>
        <taxon>Lactobacillaceae</taxon>
        <taxon>Lentilactobacillus</taxon>
    </lineage>
</organism>
<dbReference type="GO" id="GO:0160105">
    <property type="term" value="F:tRNA (adenine(22)-N1)-methyltransferase activity"/>
    <property type="evidence" value="ECO:0007669"/>
    <property type="project" value="InterPro"/>
</dbReference>
<proteinExistence type="predicted"/>
<dbReference type="InterPro" id="IPR006901">
    <property type="entry name" value="TrmK"/>
</dbReference>
<dbReference type="InterPro" id="IPR029063">
    <property type="entry name" value="SAM-dependent_MTases_sf"/>
</dbReference>
<sequence length="234" mass="26100">MNSTHLSVRLATVGQHVESGSRLADIGSDHAYLPINLALNGVIDYAVVGEVRQGPLENSKHEIAKEGLTDKLHPRLADGLAAIEPDDNVDHITIAGMGGALISHILETGKDKLTGKEKLILQPNVGEENVRRWLQSYGYTITAEEILAEDGHTYEIIVGQKLADQPEYSRADLFFGPHLRQEKNTVFLQKWRDELSQKKVILKNIQQSQKSEPEKIEQFTTEIKMIEEMLEGEG</sequence>